<dbReference type="AlphaFoldDB" id="A0A418T236"/>
<sequence>MADIDYLTQHCPIEVVEYVPHTNPRDPVMTLWPNDDFYGDTYDQNCKIAVLDYYSDGIGTYSHTNWDTGYLWVAVDYIDKASPAVQRKVHDAMRRLIASDKPIAGGIIVVLRREFPELDMREELSARFKTLPSPEEIAQDEQKQSYAFYLALWGDRLAFDRIEKAISGMKAPGTVLSYLRYLYNWDIPGREKIFRTYINDGRSTSDVNGNIGLAVADWARVFLGMQRYTGKRVHLNAAGEVVEYKDTPAGQGIPPYHR</sequence>
<keyword evidence="2" id="KW-1185">Reference proteome</keyword>
<dbReference type="EMBL" id="QZCG01000003">
    <property type="protein sequence ID" value="RJE87274.1"/>
    <property type="molecule type" value="Genomic_DNA"/>
</dbReference>
<dbReference type="Proteomes" id="UP000284202">
    <property type="component" value="Unassembled WGS sequence"/>
</dbReference>
<accession>A0A418T236</accession>
<evidence type="ECO:0000313" key="2">
    <source>
        <dbReference type="Proteomes" id="UP000284202"/>
    </source>
</evidence>
<dbReference type="RefSeq" id="WP_119746872.1">
    <property type="nucleotide sequence ID" value="NZ_QZCG01000003.1"/>
</dbReference>
<gene>
    <name evidence="1" type="ORF">D3P04_05930</name>
</gene>
<proteinExistence type="predicted"/>
<name>A0A418T236_9RHOB</name>
<comment type="caution">
    <text evidence="1">The sequence shown here is derived from an EMBL/GenBank/DDBJ whole genome shotgun (WGS) entry which is preliminary data.</text>
</comment>
<organism evidence="1 2">
    <name type="scientific">Paracoccus onubensis</name>
    <dbReference type="NCBI Taxonomy" id="1675788"/>
    <lineage>
        <taxon>Bacteria</taxon>
        <taxon>Pseudomonadati</taxon>
        <taxon>Pseudomonadota</taxon>
        <taxon>Alphaproteobacteria</taxon>
        <taxon>Rhodobacterales</taxon>
        <taxon>Paracoccaceae</taxon>
        <taxon>Paracoccus</taxon>
    </lineage>
</organism>
<evidence type="ECO:0000313" key="1">
    <source>
        <dbReference type="EMBL" id="RJE87274.1"/>
    </source>
</evidence>
<reference evidence="2" key="1">
    <citation type="submission" date="2018-09" db="EMBL/GenBank/DDBJ databases">
        <title>Acidovorax cavernicola nov. sp. isolated from Gruta de las Maravillas (Aracena, Spain).</title>
        <authorList>
            <person name="Jurado V."/>
            <person name="Gutierrez-Patricio S."/>
            <person name="Gonzalez-Pimentel J.L."/>
            <person name="Miller A.Z."/>
            <person name="Laiz L."/>
            <person name="Saiz-Jimenez C."/>
        </authorList>
    </citation>
    <scope>NUCLEOTIDE SEQUENCE [LARGE SCALE GENOMIC DNA]</scope>
    <source>
        <strain evidence="2">1011MAR3C25</strain>
    </source>
</reference>
<protein>
    <submittedName>
        <fullName evidence="1">Uncharacterized protein</fullName>
    </submittedName>
</protein>